<gene>
    <name evidence="9" type="ORF">FFLO_03683</name>
</gene>
<protein>
    <recommendedName>
        <fullName evidence="4">Glycine amidinotransferase, mitochondrial</fullName>
        <ecNumber evidence="3">2.1.4.1</ecNumber>
    </recommendedName>
    <alternativeName>
        <fullName evidence="6">L-arginine:glycine amidinotransferase</fullName>
    </alternativeName>
    <alternativeName>
        <fullName evidence="7">Transamidinase</fullName>
    </alternativeName>
</protein>
<dbReference type="Proteomes" id="UP000812966">
    <property type="component" value="Unassembled WGS sequence"/>
</dbReference>
<dbReference type="InterPro" id="IPR033195">
    <property type="entry name" value="AmidinoTrfase"/>
</dbReference>
<dbReference type="EMBL" id="JABELV010000069">
    <property type="protein sequence ID" value="KAG7532288.1"/>
    <property type="molecule type" value="Genomic_DNA"/>
</dbReference>
<dbReference type="EC" id="2.1.4.1" evidence="3"/>
<dbReference type="GO" id="GO:0015068">
    <property type="term" value="F:glycine amidinotransferase activity"/>
    <property type="evidence" value="ECO:0007669"/>
    <property type="project" value="UniProtKB-EC"/>
</dbReference>
<evidence type="ECO:0000313" key="9">
    <source>
        <dbReference type="EMBL" id="KAG7532288.1"/>
    </source>
</evidence>
<comment type="pathway">
    <text evidence="1">Amine and polyamine biosynthesis; creatine biosynthesis; creatine from L-arginine and glycine: step 1/2.</text>
</comment>
<evidence type="ECO:0000256" key="2">
    <source>
        <dbReference type="ARBA" id="ARBA00006943"/>
    </source>
</evidence>
<dbReference type="Gene3D" id="3.75.10.10">
    <property type="entry name" value="L-arginine/glycine Amidinotransferase, Chain A"/>
    <property type="match status" value="1"/>
</dbReference>
<feature type="compositionally biased region" description="Basic and acidic residues" evidence="8">
    <location>
        <begin position="723"/>
        <end position="745"/>
    </location>
</feature>
<evidence type="ECO:0000256" key="5">
    <source>
        <dbReference type="ARBA" id="ARBA00022679"/>
    </source>
</evidence>
<evidence type="ECO:0000256" key="3">
    <source>
        <dbReference type="ARBA" id="ARBA00012351"/>
    </source>
</evidence>
<evidence type="ECO:0000256" key="8">
    <source>
        <dbReference type="SAM" id="MobiDB-lite"/>
    </source>
</evidence>
<evidence type="ECO:0000313" key="10">
    <source>
        <dbReference type="Proteomes" id="UP000812966"/>
    </source>
</evidence>
<dbReference type="Pfam" id="PF02274">
    <property type="entry name" value="ADI"/>
    <property type="match status" value="1"/>
</dbReference>
<reference evidence="9" key="1">
    <citation type="submission" date="2020-04" db="EMBL/GenBank/DDBJ databases">
        <title>Analysis of mating type loci in Filobasidium floriforme.</title>
        <authorList>
            <person name="Nowrousian M."/>
        </authorList>
    </citation>
    <scope>NUCLEOTIDE SEQUENCE</scope>
    <source>
        <strain evidence="9">CBS 6242</strain>
    </source>
</reference>
<organism evidence="9 10">
    <name type="scientific">Filobasidium floriforme</name>
    <dbReference type="NCBI Taxonomy" id="5210"/>
    <lineage>
        <taxon>Eukaryota</taxon>
        <taxon>Fungi</taxon>
        <taxon>Dikarya</taxon>
        <taxon>Basidiomycota</taxon>
        <taxon>Agaricomycotina</taxon>
        <taxon>Tremellomycetes</taxon>
        <taxon>Filobasidiales</taxon>
        <taxon>Filobasidiaceae</taxon>
        <taxon>Filobasidium</taxon>
    </lineage>
</organism>
<dbReference type="SUPFAM" id="SSF55909">
    <property type="entry name" value="Pentein"/>
    <property type="match status" value="1"/>
</dbReference>
<dbReference type="PANTHER" id="PTHR10488">
    <property type="entry name" value="GLYCINE AMIDINOTRANSFERASE, MITOCHONDRIAL"/>
    <property type="match status" value="1"/>
</dbReference>
<feature type="region of interest" description="Disordered" evidence="8">
    <location>
        <begin position="713"/>
        <end position="745"/>
    </location>
</feature>
<evidence type="ECO:0000256" key="7">
    <source>
        <dbReference type="ARBA" id="ARBA00033346"/>
    </source>
</evidence>
<dbReference type="GO" id="GO:0006601">
    <property type="term" value="P:creatine biosynthetic process"/>
    <property type="evidence" value="ECO:0007669"/>
    <property type="project" value="UniProtKB-UniPathway"/>
</dbReference>
<dbReference type="PANTHER" id="PTHR10488:SF1">
    <property type="entry name" value="GLYCINE AMIDINOTRANSFERASE, MITOCHONDRIAL"/>
    <property type="match status" value="1"/>
</dbReference>
<name>A0A8K0JQN0_9TREE</name>
<accession>A0A8K0JQN0</accession>
<sequence length="894" mass="99291">MSPIFVQSEWARLATVVVSQCEVAFPSLDSGMQGHMDILPSDPDLDWSAALGKDFAQVFPDRAAAFIAERDAFAKLLESHGIQVLRPRLLTEAEKTVDPVNKYCNYFCRDPWFTVGNCVIEGSLRWAYRRREVLPCREIFEAHVMTDDSCMYVSVPVAEISGSHSDSESKGIFLEGGDVMVFGKHILVGHSGHASNPAGARWLQKLLRPQGYTIEVVPLASDFLHLDCAIGPIREGLALVCKEALPDGLPSVFKDWDLIDVTRSEAQRLATNGLPLGPELYVTDPAFKRLGDLVQERGVQVEYVDFQVTRAFGGSFRCTTQPLSRRRPRFTMSILAPRYIVVQQTPPGYDITSSAIMPIQRYGPEHIQFDPNLPPGNPPRNAGIFPASFRLSSEAFDFSGLPEQDDSFFHPQSMIYHGPTVERWRQLIARLMPPQHMVQIGAGGMTLAQAQSRILHDVSFRDVNRAYRHARIADYNIPEEQSAAFREMLTESIRTADAINLITRSLSCPDFFCEAWAYSSLQPPPFRTEMILVGEIKELLAGTLNKKHRAFLIGLLCQGLRYLAYSNRIFDNKFALIIHGHYFRRAVMFEGTLIVDLGIGAPGVDEVGGVPEDEILDMDLYEFLLYGTGVEEDPMAVYHELRPDSDFEHGAGLALSSFLQLAGQTWIDNTRGIDAGPLHLAGGGRYARIHGFSVESLARAASRARAFMEGLPDNLNNDTTDGNDEHGPYGLHGNEDGHEDGYNEYLDEHDNRDREAAHGNGASGNEGYIAETKRVQDESSAGPDLEAVPSLNAFHSTSYNPTANSFTPIASNASTRDVRVSPNEELFPAADTSRGDFMRDTLQKIVEETPEEKQLRSLHRPGEQGFTKAQQVQLRSWGKALRDAGLDLNEAFPL</sequence>
<proteinExistence type="inferred from homology"/>
<comment type="similarity">
    <text evidence="2">Belongs to the amidinotransferase family.</text>
</comment>
<dbReference type="UniPathway" id="UPA00104">
    <property type="reaction ID" value="UER00579"/>
</dbReference>
<dbReference type="AlphaFoldDB" id="A0A8K0JQN0"/>
<evidence type="ECO:0000256" key="1">
    <source>
        <dbReference type="ARBA" id="ARBA00004858"/>
    </source>
</evidence>
<keyword evidence="5" id="KW-0808">Transferase</keyword>
<evidence type="ECO:0000256" key="4">
    <source>
        <dbReference type="ARBA" id="ARBA00016069"/>
    </source>
</evidence>
<keyword evidence="10" id="KW-1185">Reference proteome</keyword>
<comment type="caution">
    <text evidence="9">The sequence shown here is derived from an EMBL/GenBank/DDBJ whole genome shotgun (WGS) entry which is preliminary data.</text>
</comment>
<evidence type="ECO:0000256" key="6">
    <source>
        <dbReference type="ARBA" id="ARBA00031403"/>
    </source>
</evidence>